<dbReference type="SUPFAM" id="SSF89550">
    <property type="entry name" value="PHP domain-like"/>
    <property type="match status" value="1"/>
</dbReference>
<dbReference type="GO" id="GO:0004534">
    <property type="term" value="F:5'-3' RNA exonuclease activity"/>
    <property type="evidence" value="ECO:0007669"/>
    <property type="project" value="TreeGrafter"/>
</dbReference>
<dbReference type="OrthoDB" id="9804333at2"/>
<evidence type="ECO:0000313" key="3">
    <source>
        <dbReference type="EMBL" id="PTX18925.1"/>
    </source>
</evidence>
<dbReference type="Gene3D" id="3.20.20.140">
    <property type="entry name" value="Metal-dependent hydrolases"/>
    <property type="match status" value="1"/>
</dbReference>
<dbReference type="AlphaFoldDB" id="A0A2T5YHZ4"/>
<dbReference type="InterPro" id="IPR003141">
    <property type="entry name" value="Pol/His_phosphatase_N"/>
</dbReference>
<gene>
    <name evidence="3" type="ORF">C8N40_105217</name>
</gene>
<name>A0A2T5YHZ4_9BACT</name>
<evidence type="ECO:0000259" key="2">
    <source>
        <dbReference type="SMART" id="SM00481"/>
    </source>
</evidence>
<dbReference type="PANTHER" id="PTHR42924">
    <property type="entry name" value="EXONUCLEASE"/>
    <property type="match status" value="1"/>
</dbReference>
<feature type="domain" description="Polymerase/histidinol phosphatase N-terminal" evidence="2">
    <location>
        <begin position="46"/>
        <end position="123"/>
    </location>
</feature>
<dbReference type="RefSeq" id="WP_108211961.1">
    <property type="nucleotide sequence ID" value="NZ_QBKI01000005.1"/>
</dbReference>
<dbReference type="PANTHER" id="PTHR42924:SF3">
    <property type="entry name" value="POLYMERASE_HISTIDINOL PHOSPHATASE N-TERMINAL DOMAIN-CONTAINING PROTEIN"/>
    <property type="match status" value="1"/>
</dbReference>
<keyword evidence="4" id="KW-1185">Reference proteome</keyword>
<dbReference type="InterPro" id="IPR004013">
    <property type="entry name" value="PHP_dom"/>
</dbReference>
<dbReference type="InterPro" id="IPR016195">
    <property type="entry name" value="Pol/histidinol_Pase-like"/>
</dbReference>
<evidence type="ECO:0000313" key="4">
    <source>
        <dbReference type="Proteomes" id="UP000244225"/>
    </source>
</evidence>
<organism evidence="3 4">
    <name type="scientific">Pontibacter mucosus</name>
    <dbReference type="NCBI Taxonomy" id="1649266"/>
    <lineage>
        <taxon>Bacteria</taxon>
        <taxon>Pseudomonadati</taxon>
        <taxon>Bacteroidota</taxon>
        <taxon>Cytophagia</taxon>
        <taxon>Cytophagales</taxon>
        <taxon>Hymenobacteraceae</taxon>
        <taxon>Pontibacter</taxon>
    </lineage>
</organism>
<dbReference type="EMBL" id="QBKI01000005">
    <property type="protein sequence ID" value="PTX18925.1"/>
    <property type="molecule type" value="Genomic_DNA"/>
</dbReference>
<evidence type="ECO:0000256" key="1">
    <source>
        <dbReference type="SAM" id="SignalP"/>
    </source>
</evidence>
<dbReference type="InterPro" id="IPR052018">
    <property type="entry name" value="PHP_domain"/>
</dbReference>
<protein>
    <recommendedName>
        <fullName evidence="2">Polymerase/histidinol phosphatase N-terminal domain-containing protein</fullName>
    </recommendedName>
</protein>
<reference evidence="3 4" key="1">
    <citation type="submission" date="2018-04" db="EMBL/GenBank/DDBJ databases">
        <title>Genomic Encyclopedia of Archaeal and Bacterial Type Strains, Phase II (KMG-II): from individual species to whole genera.</title>
        <authorList>
            <person name="Goeker M."/>
        </authorList>
    </citation>
    <scope>NUCLEOTIDE SEQUENCE [LARGE SCALE GENOMIC DNA]</scope>
    <source>
        <strain evidence="3 4">DSM 100162</strain>
    </source>
</reference>
<dbReference type="GO" id="GO:0035312">
    <property type="term" value="F:5'-3' DNA exonuclease activity"/>
    <property type="evidence" value="ECO:0007669"/>
    <property type="project" value="TreeGrafter"/>
</dbReference>
<keyword evidence="1" id="KW-0732">Signal</keyword>
<sequence>MKLKKFTYLLLAGLLCFGAELQAQSVKKAEEKVKLPDIPGYQTLKCDFHMHTVFSDGHVWPSFRLYEANRDGLDAISITEHIDYEGYPDEIKKDYNKSHQIATESAAKTDVLVIQGVEISPRVTPYHHNALFVKDANKLPADYMKDGKKKFVMKDNPTEKQLLAPFRDAKKQGAFIFYNHPNYRWWDKDKYGLDLFSDLHRKMLEEGLLHGVEVVNSGIYNLEAHRMAEKYNLTMFANSDEHRDISYTYRHSHRPMTLVFAAERSEDGIREALQARRTAVYFDNYLVGREQEMDAFFKASLDIKAVKSTQRNVEPVILIHIQNNADIPYDVVCQSDYDFENLPLGRITLKPHETTTLTLKTLWQELQEVPLRFEVQNVLVSPEKALQTELRLRVTE</sequence>
<dbReference type="SMART" id="SM00481">
    <property type="entry name" value="POLIIIAc"/>
    <property type="match status" value="1"/>
</dbReference>
<dbReference type="Pfam" id="PF02811">
    <property type="entry name" value="PHP"/>
    <property type="match status" value="1"/>
</dbReference>
<feature type="chain" id="PRO_5015533058" description="Polymerase/histidinol phosphatase N-terminal domain-containing protein" evidence="1">
    <location>
        <begin position="24"/>
        <end position="396"/>
    </location>
</feature>
<dbReference type="InterPro" id="IPR032165">
    <property type="entry name" value="DUF5001"/>
</dbReference>
<dbReference type="Proteomes" id="UP000244225">
    <property type="component" value="Unassembled WGS sequence"/>
</dbReference>
<dbReference type="Pfam" id="PF16392">
    <property type="entry name" value="DUF5001"/>
    <property type="match status" value="1"/>
</dbReference>
<accession>A0A2T5YHZ4</accession>
<comment type="caution">
    <text evidence="3">The sequence shown here is derived from an EMBL/GenBank/DDBJ whole genome shotgun (WGS) entry which is preliminary data.</text>
</comment>
<feature type="signal peptide" evidence="1">
    <location>
        <begin position="1"/>
        <end position="23"/>
    </location>
</feature>
<proteinExistence type="predicted"/>